<comment type="caution">
    <text evidence="2">The sequence shown here is derived from an EMBL/GenBank/DDBJ whole genome shotgun (WGS) entry which is preliminary data.</text>
</comment>
<proteinExistence type="predicted"/>
<evidence type="ECO:0000256" key="1">
    <source>
        <dbReference type="SAM" id="Phobius"/>
    </source>
</evidence>
<dbReference type="OrthoDB" id="2321841at2"/>
<evidence type="ECO:0000313" key="2">
    <source>
        <dbReference type="EMBL" id="MQS97028.1"/>
    </source>
</evidence>
<dbReference type="RefSeq" id="WP_153522084.1">
    <property type="nucleotide sequence ID" value="NZ_VDFO01000010.1"/>
</dbReference>
<keyword evidence="1" id="KW-0812">Transmembrane</keyword>
<dbReference type="Proteomes" id="UP000371423">
    <property type="component" value="Unassembled WGS sequence"/>
</dbReference>
<gene>
    <name evidence="2" type="ORF">FHL05_03895</name>
</gene>
<dbReference type="AlphaFoldDB" id="A0A5P0ZW38"/>
<keyword evidence="1" id="KW-1133">Transmembrane helix</keyword>
<accession>A0A5P0ZW38</accession>
<protein>
    <submittedName>
        <fullName evidence="2">Uncharacterized protein</fullName>
    </submittedName>
</protein>
<evidence type="ECO:0000313" key="3">
    <source>
        <dbReference type="Proteomes" id="UP000371423"/>
    </source>
</evidence>
<dbReference type="EMBL" id="VDFO01000010">
    <property type="protein sequence ID" value="MQS97028.1"/>
    <property type="molecule type" value="Genomic_DNA"/>
</dbReference>
<reference evidence="2 3" key="1">
    <citation type="journal article" date="2019" name="Syst. Appl. Microbiol.">
        <title>Polyphasic characterization of two novel Lactobacillus spp. isolated from blown salami packages: Description of Lactobacillus halodurans sp. nov. and Lactobacillus salsicarnum sp. nov.</title>
        <authorList>
            <person name="Schuster J.A."/>
            <person name="Klingl A."/>
            <person name="Vogel R.F."/>
            <person name="Ehrmann M.A."/>
        </authorList>
    </citation>
    <scope>NUCLEOTIDE SEQUENCE [LARGE SCALE GENOMIC DNA]</scope>
    <source>
        <strain evidence="2 3">TMW 1.1920</strain>
    </source>
</reference>
<name>A0A5P0ZW38_9LACO</name>
<feature type="transmembrane region" description="Helical" evidence="1">
    <location>
        <begin position="38"/>
        <end position="59"/>
    </location>
</feature>
<feature type="transmembrane region" description="Helical" evidence="1">
    <location>
        <begin position="80"/>
        <end position="107"/>
    </location>
</feature>
<organism evidence="2 3">
    <name type="scientific">Companilactobacillus halodurans</name>
    <dbReference type="NCBI Taxonomy" id="2584183"/>
    <lineage>
        <taxon>Bacteria</taxon>
        <taxon>Bacillati</taxon>
        <taxon>Bacillota</taxon>
        <taxon>Bacilli</taxon>
        <taxon>Lactobacillales</taxon>
        <taxon>Lactobacillaceae</taxon>
        <taxon>Companilactobacillus</taxon>
    </lineage>
</organism>
<sequence length="129" mass="14625">MNNLSNEIVHLSKVLEKQIPKGYHEIAAEYVRQNITGAIYDLLVMAFCILVVYFIIRTIKNANQNKKDSMFFENYDDPDISMLGIIAVPVVVIIGIAILIIFVSAFLDIRTAIQQAVAPNYYLIKSFIK</sequence>
<keyword evidence="1" id="KW-0472">Membrane</keyword>
<keyword evidence="3" id="KW-1185">Reference proteome</keyword>